<reference evidence="3 4" key="1">
    <citation type="submission" date="2019-12" db="EMBL/GenBank/DDBJ databases">
        <authorList>
            <person name="Yuan C.-G."/>
        </authorList>
    </citation>
    <scope>NUCLEOTIDE SEQUENCE [LARGE SCALE GENOMIC DNA]</scope>
    <source>
        <strain evidence="3 4">KCTC 23863</strain>
    </source>
</reference>
<dbReference type="InterPro" id="IPR001789">
    <property type="entry name" value="Sig_transdc_resp-reg_receiver"/>
</dbReference>
<name>A0A7X3MW11_9HYPH</name>
<dbReference type="SMART" id="SM00448">
    <property type="entry name" value="REC"/>
    <property type="match status" value="1"/>
</dbReference>
<dbReference type="Proteomes" id="UP000436483">
    <property type="component" value="Unassembled WGS sequence"/>
</dbReference>
<dbReference type="RefSeq" id="WP_160887926.1">
    <property type="nucleotide sequence ID" value="NZ_WURB01000028.1"/>
</dbReference>
<dbReference type="OrthoDB" id="582170at2"/>
<reference evidence="3 4" key="2">
    <citation type="submission" date="2020-01" db="EMBL/GenBank/DDBJ databases">
        <title>Microvirga sp. nov., an arsenate reduction bacterium isolated from Tibet hotspring sediments.</title>
        <authorList>
            <person name="Xian W.-D."/>
            <person name="Li W.-J."/>
        </authorList>
    </citation>
    <scope>NUCLEOTIDE SEQUENCE [LARGE SCALE GENOMIC DNA]</scope>
    <source>
        <strain evidence="3 4">KCTC 23863</strain>
    </source>
</reference>
<gene>
    <name evidence="3" type="ORF">GR328_22750</name>
</gene>
<evidence type="ECO:0000259" key="2">
    <source>
        <dbReference type="PROSITE" id="PS50110"/>
    </source>
</evidence>
<dbReference type="EMBL" id="WURB01000028">
    <property type="protein sequence ID" value="MXQ14221.1"/>
    <property type="molecule type" value="Genomic_DNA"/>
</dbReference>
<feature type="modified residue" description="4-aspartylphosphate" evidence="1">
    <location>
        <position position="57"/>
    </location>
</feature>
<dbReference type="Gene3D" id="3.40.50.2300">
    <property type="match status" value="1"/>
</dbReference>
<organism evidence="3 4">
    <name type="scientific">Microvirga makkahensis</name>
    <dbReference type="NCBI Taxonomy" id="1128670"/>
    <lineage>
        <taxon>Bacteria</taxon>
        <taxon>Pseudomonadati</taxon>
        <taxon>Pseudomonadota</taxon>
        <taxon>Alphaproteobacteria</taxon>
        <taxon>Hyphomicrobiales</taxon>
        <taxon>Methylobacteriaceae</taxon>
        <taxon>Microvirga</taxon>
    </lineage>
</organism>
<accession>A0A7X3MW11</accession>
<sequence length="128" mass="13680">MLAGYRVLVVEDEALVAEDISKMLTAAECVPVGPAMSISDAQQLIRTDLSIDAALLDMNLPDGLVTPVLEALRARGIPSVIYTGGAVPEDIRQRHPDLVALFKPVLPARLIGELRKVIGISGWRPSNG</sequence>
<proteinExistence type="predicted"/>
<dbReference type="AlphaFoldDB" id="A0A7X3MW11"/>
<comment type="caution">
    <text evidence="3">The sequence shown here is derived from an EMBL/GenBank/DDBJ whole genome shotgun (WGS) entry which is preliminary data.</text>
</comment>
<evidence type="ECO:0000256" key="1">
    <source>
        <dbReference type="PROSITE-ProRule" id="PRU00169"/>
    </source>
</evidence>
<evidence type="ECO:0000313" key="4">
    <source>
        <dbReference type="Proteomes" id="UP000436483"/>
    </source>
</evidence>
<dbReference type="SUPFAM" id="SSF52172">
    <property type="entry name" value="CheY-like"/>
    <property type="match status" value="1"/>
</dbReference>
<keyword evidence="4" id="KW-1185">Reference proteome</keyword>
<evidence type="ECO:0000313" key="3">
    <source>
        <dbReference type="EMBL" id="MXQ14221.1"/>
    </source>
</evidence>
<feature type="domain" description="Response regulatory" evidence="2">
    <location>
        <begin position="6"/>
        <end position="118"/>
    </location>
</feature>
<protein>
    <submittedName>
        <fullName evidence="3">Response regulator</fullName>
    </submittedName>
</protein>
<dbReference type="GO" id="GO:0000160">
    <property type="term" value="P:phosphorelay signal transduction system"/>
    <property type="evidence" value="ECO:0007669"/>
    <property type="project" value="InterPro"/>
</dbReference>
<keyword evidence="1" id="KW-0597">Phosphoprotein</keyword>
<dbReference type="PROSITE" id="PS50110">
    <property type="entry name" value="RESPONSE_REGULATORY"/>
    <property type="match status" value="1"/>
</dbReference>
<dbReference type="InterPro" id="IPR011006">
    <property type="entry name" value="CheY-like_superfamily"/>
</dbReference>